<gene>
    <name evidence="2" type="ORF">A8L45_13790</name>
</gene>
<accession>A0A1C3EGB5</accession>
<reference evidence="2 3" key="1">
    <citation type="submission" date="2016-05" db="EMBL/GenBank/DDBJ databases">
        <title>Genomic Taxonomy of the Vibrionaceae.</title>
        <authorList>
            <person name="Gomez-Gil B."/>
            <person name="Enciso-Ibarra J."/>
        </authorList>
    </citation>
    <scope>NUCLEOTIDE SEQUENCE [LARGE SCALE GENOMIC DNA]</scope>
    <source>
        <strain evidence="2 3">CAIM 1920</strain>
    </source>
</reference>
<dbReference type="EMBL" id="LYBM01000025">
    <property type="protein sequence ID" value="ODA32259.1"/>
    <property type="molecule type" value="Genomic_DNA"/>
</dbReference>
<comment type="caution">
    <text evidence="2">The sequence shown here is derived from an EMBL/GenBank/DDBJ whole genome shotgun (WGS) entry which is preliminary data.</text>
</comment>
<keyword evidence="3" id="KW-1185">Reference proteome</keyword>
<feature type="signal peptide" evidence="1">
    <location>
        <begin position="1"/>
        <end position="29"/>
    </location>
</feature>
<evidence type="ECO:0000256" key="1">
    <source>
        <dbReference type="SAM" id="SignalP"/>
    </source>
</evidence>
<dbReference type="RefSeq" id="WP_068903244.1">
    <property type="nucleotide sequence ID" value="NZ_JBHUIF010000016.1"/>
</dbReference>
<name>A0A1C3EGB5_9GAMM</name>
<keyword evidence="1" id="KW-0732">Signal</keyword>
<dbReference type="Proteomes" id="UP000094936">
    <property type="component" value="Unassembled WGS sequence"/>
</dbReference>
<dbReference type="OrthoDB" id="6080130at2"/>
<proteinExistence type="predicted"/>
<organism evidence="2 3">
    <name type="scientific">Veronia pacifica</name>
    <dbReference type="NCBI Taxonomy" id="1080227"/>
    <lineage>
        <taxon>Bacteria</taxon>
        <taxon>Pseudomonadati</taxon>
        <taxon>Pseudomonadota</taxon>
        <taxon>Gammaproteobacteria</taxon>
        <taxon>Vibrionales</taxon>
        <taxon>Vibrionaceae</taxon>
        <taxon>Veronia</taxon>
    </lineage>
</organism>
<feature type="chain" id="PRO_5008673068" evidence="1">
    <location>
        <begin position="30"/>
        <end position="145"/>
    </location>
</feature>
<protein>
    <submittedName>
        <fullName evidence="2">Uncharacterized protein</fullName>
    </submittedName>
</protein>
<dbReference type="AlphaFoldDB" id="A0A1C3EGB5"/>
<evidence type="ECO:0000313" key="3">
    <source>
        <dbReference type="Proteomes" id="UP000094936"/>
    </source>
</evidence>
<sequence>MKNKRQLLNKVLTLLMCISAASFFSVASAADCDQEKVTMDGQLQNLAPFPSDSWDQPLTSYFKIVTGTLMSNECGQRFALLKVKNTDSIRHVFEEGHIMAVMADQTVRYPHSFRKVMDAREEITLSVNFGKSKMPILSIYTRGKG</sequence>
<evidence type="ECO:0000313" key="2">
    <source>
        <dbReference type="EMBL" id="ODA32259.1"/>
    </source>
</evidence>